<dbReference type="InterPro" id="IPR029039">
    <property type="entry name" value="Flavoprotein-like_sf"/>
</dbReference>
<feature type="domain" description="NADPH-dependent FMN reductase-like" evidence="1">
    <location>
        <begin position="4"/>
        <end position="158"/>
    </location>
</feature>
<dbReference type="InterPro" id="IPR050712">
    <property type="entry name" value="NAD(P)H-dep_reductase"/>
</dbReference>
<dbReference type="Pfam" id="PF03358">
    <property type="entry name" value="FMN_red"/>
    <property type="match status" value="1"/>
</dbReference>
<dbReference type="Proteomes" id="UP000320593">
    <property type="component" value="Unassembled WGS sequence"/>
</dbReference>
<dbReference type="GO" id="GO:0010181">
    <property type="term" value="F:FMN binding"/>
    <property type="evidence" value="ECO:0007669"/>
    <property type="project" value="TreeGrafter"/>
</dbReference>
<name>A0A562T137_9HYPH</name>
<gene>
    <name evidence="2" type="ORF">JM93_02552</name>
</gene>
<comment type="caution">
    <text evidence="2">The sequence shown here is derived from an EMBL/GenBank/DDBJ whole genome shotgun (WGS) entry which is preliminary data.</text>
</comment>
<dbReference type="Gene3D" id="3.40.50.360">
    <property type="match status" value="1"/>
</dbReference>
<evidence type="ECO:0000313" key="2">
    <source>
        <dbReference type="EMBL" id="TWI87311.1"/>
    </source>
</evidence>
<dbReference type="PANTHER" id="PTHR30543:SF21">
    <property type="entry name" value="NAD(P)H-DEPENDENT FMN REDUCTASE LOT6"/>
    <property type="match status" value="1"/>
</dbReference>
<accession>A0A562T137</accession>
<proteinExistence type="predicted"/>
<dbReference type="InterPro" id="IPR005025">
    <property type="entry name" value="FMN_Rdtase-like_dom"/>
</dbReference>
<protein>
    <submittedName>
        <fullName evidence="2">NAD(P)H-dependent FMN reductase</fullName>
    </submittedName>
</protein>
<sequence>MRNPKILVFSGSSRSGSLNGKLAALVKKHLVLSDAEVTHISLNDYPMPLYDGDLEATTGVPAHAQKLKKLFEEQDGVFIACPEYNSGITPLLKNTLDWISRAKDGNTRVDGPFKGKVFAVGAASPGAFGGMRGLISVRTILEVGLGALVIPEMVSVTRASTAFDAKGDLADERAAKQLQMLAQALLRHTRIQLSI</sequence>
<dbReference type="AlphaFoldDB" id="A0A562T137"/>
<dbReference type="RefSeq" id="WP_145343781.1">
    <property type="nucleotide sequence ID" value="NZ_SMLY01000082.1"/>
</dbReference>
<dbReference type="GO" id="GO:0016491">
    <property type="term" value="F:oxidoreductase activity"/>
    <property type="evidence" value="ECO:0007669"/>
    <property type="project" value="InterPro"/>
</dbReference>
<organism evidence="2 3">
    <name type="scientific">Roseibium hamelinense</name>
    <dbReference type="NCBI Taxonomy" id="150831"/>
    <lineage>
        <taxon>Bacteria</taxon>
        <taxon>Pseudomonadati</taxon>
        <taxon>Pseudomonadota</taxon>
        <taxon>Alphaproteobacteria</taxon>
        <taxon>Hyphomicrobiales</taxon>
        <taxon>Stappiaceae</taxon>
        <taxon>Roseibium</taxon>
    </lineage>
</organism>
<evidence type="ECO:0000313" key="3">
    <source>
        <dbReference type="Proteomes" id="UP000320593"/>
    </source>
</evidence>
<dbReference type="OrthoDB" id="9812295at2"/>
<evidence type="ECO:0000259" key="1">
    <source>
        <dbReference type="Pfam" id="PF03358"/>
    </source>
</evidence>
<dbReference type="EMBL" id="VLLF01000005">
    <property type="protein sequence ID" value="TWI87311.1"/>
    <property type="molecule type" value="Genomic_DNA"/>
</dbReference>
<dbReference type="PANTHER" id="PTHR30543">
    <property type="entry name" value="CHROMATE REDUCTASE"/>
    <property type="match status" value="1"/>
</dbReference>
<dbReference type="GO" id="GO:0005829">
    <property type="term" value="C:cytosol"/>
    <property type="evidence" value="ECO:0007669"/>
    <property type="project" value="TreeGrafter"/>
</dbReference>
<keyword evidence="3" id="KW-1185">Reference proteome</keyword>
<dbReference type="SUPFAM" id="SSF52218">
    <property type="entry name" value="Flavoproteins"/>
    <property type="match status" value="1"/>
</dbReference>
<reference evidence="2 3" key="1">
    <citation type="submission" date="2019-07" db="EMBL/GenBank/DDBJ databases">
        <title>Genomic Encyclopedia of Archaeal and Bacterial Type Strains, Phase II (KMG-II): from individual species to whole genera.</title>
        <authorList>
            <person name="Goeker M."/>
        </authorList>
    </citation>
    <scope>NUCLEOTIDE SEQUENCE [LARGE SCALE GENOMIC DNA]</scope>
    <source>
        <strain evidence="2 3">ATCC BAA-252</strain>
    </source>
</reference>